<dbReference type="Pfam" id="PF01368">
    <property type="entry name" value="DHH"/>
    <property type="match status" value="1"/>
</dbReference>
<evidence type="ECO:0008006" key="5">
    <source>
        <dbReference type="Google" id="ProtNLM"/>
    </source>
</evidence>
<dbReference type="PANTHER" id="PTHR47618">
    <property type="entry name" value="BIFUNCTIONAL OLIGORIBONUCLEASE AND PAP PHOSPHATASE NRNA"/>
    <property type="match status" value="1"/>
</dbReference>
<gene>
    <name evidence="3" type="ORF">COV59_01345</name>
</gene>
<dbReference type="InterPro" id="IPR051319">
    <property type="entry name" value="Oligoribo/pAp-PDE_c-di-AMP_PDE"/>
</dbReference>
<comment type="caution">
    <text evidence="3">The sequence shown here is derived from an EMBL/GenBank/DDBJ whole genome shotgun (WGS) entry which is preliminary data.</text>
</comment>
<dbReference type="InterPro" id="IPR003156">
    <property type="entry name" value="DHHA1_dom"/>
</dbReference>
<dbReference type="GO" id="GO:0003676">
    <property type="term" value="F:nucleic acid binding"/>
    <property type="evidence" value="ECO:0007669"/>
    <property type="project" value="InterPro"/>
</dbReference>
<dbReference type="InterPro" id="IPR038763">
    <property type="entry name" value="DHH_sf"/>
</dbReference>
<dbReference type="Gene3D" id="3.10.310.30">
    <property type="match status" value="1"/>
</dbReference>
<dbReference type="SUPFAM" id="SSF64182">
    <property type="entry name" value="DHH phosphoesterases"/>
    <property type="match status" value="1"/>
</dbReference>
<accession>A0A2H0N8C6</accession>
<dbReference type="InterPro" id="IPR001667">
    <property type="entry name" value="DDH_dom"/>
</dbReference>
<dbReference type="Pfam" id="PF02272">
    <property type="entry name" value="DHHA1"/>
    <property type="match status" value="1"/>
</dbReference>
<evidence type="ECO:0000313" key="3">
    <source>
        <dbReference type="EMBL" id="PIR04356.1"/>
    </source>
</evidence>
<dbReference type="AlphaFoldDB" id="A0A2H0N8C6"/>
<protein>
    <recommendedName>
        <fullName evidence="5">DHH family phosphoesterase</fullName>
    </recommendedName>
</protein>
<name>A0A2H0N8C6_9BACT</name>
<dbReference type="Proteomes" id="UP000229600">
    <property type="component" value="Unassembled WGS sequence"/>
</dbReference>
<evidence type="ECO:0000259" key="2">
    <source>
        <dbReference type="Pfam" id="PF02272"/>
    </source>
</evidence>
<evidence type="ECO:0000313" key="4">
    <source>
        <dbReference type="Proteomes" id="UP000229600"/>
    </source>
</evidence>
<dbReference type="Gene3D" id="3.90.1640.10">
    <property type="entry name" value="inorganic pyrophosphatase (n-terminal core)"/>
    <property type="match status" value="1"/>
</dbReference>
<sequence length="337" mass="38112">MVENQALYKKIKNILDDAQNVLLLPHQNPDPDALGSALAMYEFLKKSGKNVKVFCKTGVPSRLHFLPNHTEVVSDPCIWKETPFDTIILFDSGDLFYAGVAEYIEELTSRPTIINIDHHASNKKFGDVNLLDISASSTAEVVYYFFHVNRFEINANMATNLIAGVIADTDNFTNAATNYFSLFVTGDLIKHGGKYKLVKEHLYRDKSVDILKLWGEILGRLQHHTTFDIVYTYISQDDMNRYDVTHEEISGFSNFMNNIQQGCATVFFKEKEDGSIRASLRTTLDHIDVSAIAKHFGGGGHKKACGFEIEGPIETAFERFFQELERQQIPWKSPVGE</sequence>
<organism evidence="3 4">
    <name type="scientific">Candidatus Magasanikbacteria bacterium CG11_big_fil_rev_8_21_14_0_20_39_34</name>
    <dbReference type="NCBI Taxonomy" id="1974653"/>
    <lineage>
        <taxon>Bacteria</taxon>
        <taxon>Candidatus Magasanikiibacteriota</taxon>
    </lineage>
</organism>
<evidence type="ECO:0000259" key="1">
    <source>
        <dbReference type="Pfam" id="PF01368"/>
    </source>
</evidence>
<reference evidence="3 4" key="1">
    <citation type="submission" date="2017-09" db="EMBL/GenBank/DDBJ databases">
        <title>Depth-based differentiation of microbial function through sediment-hosted aquifers and enrichment of novel symbionts in the deep terrestrial subsurface.</title>
        <authorList>
            <person name="Probst A.J."/>
            <person name="Ladd B."/>
            <person name="Jarett J.K."/>
            <person name="Geller-Mcgrath D.E."/>
            <person name="Sieber C.M."/>
            <person name="Emerson J.B."/>
            <person name="Anantharaman K."/>
            <person name="Thomas B.C."/>
            <person name="Malmstrom R."/>
            <person name="Stieglmeier M."/>
            <person name="Klingl A."/>
            <person name="Woyke T."/>
            <person name="Ryan C.M."/>
            <person name="Banfield J.F."/>
        </authorList>
    </citation>
    <scope>NUCLEOTIDE SEQUENCE [LARGE SCALE GENOMIC DNA]</scope>
    <source>
        <strain evidence="3">CG11_big_fil_rev_8_21_14_0_20_39_34</strain>
    </source>
</reference>
<feature type="domain" description="DDH" evidence="1">
    <location>
        <begin position="21"/>
        <end position="164"/>
    </location>
</feature>
<dbReference type="PANTHER" id="PTHR47618:SF1">
    <property type="entry name" value="BIFUNCTIONAL OLIGORIBONUCLEASE AND PAP PHOSPHATASE NRNA"/>
    <property type="match status" value="1"/>
</dbReference>
<proteinExistence type="predicted"/>
<feature type="domain" description="DHHA1" evidence="2">
    <location>
        <begin position="231"/>
        <end position="326"/>
    </location>
</feature>
<dbReference type="EMBL" id="PCWN01000004">
    <property type="protein sequence ID" value="PIR04356.1"/>
    <property type="molecule type" value="Genomic_DNA"/>
</dbReference>